<feature type="compositionally biased region" description="Basic residues" evidence="2">
    <location>
        <begin position="55"/>
        <end position="70"/>
    </location>
</feature>
<feature type="region of interest" description="Disordered" evidence="2">
    <location>
        <begin position="1"/>
        <end position="84"/>
    </location>
</feature>
<dbReference type="GeneID" id="106554409"/>
<sequence length="399" mass="46085">MEVEGDGVGPFHLGPLTSTPKESSTSSLPTRTDSLSSENSDSSGEDWLIKIRCPGARHRYSKRAHAKKGISSRSTKTETSSILDKKDDFTDTEKTELTPTTSYQDYTKVPRQESTDLEWLIRLRCPRAQMEELMPDVKQPFPGVTTFLSKSQSKILERSPSEKTKTSESWLTQKHLSIAQALVNESQDVIGPIQLLLERESCFIREVDRYLKHNDFLALRRKEVLYKKWFESVSRPLLQKIQDKVDNQSSKEIEERKRKQLSLYLNYCNEKGGAFLESYSPSSYDPFFQRTTPDLWKASIPPLHDPLLKEIEGRNIEASIMKQCETGKLHSCKDIHELHKTELPPLPLGRHLMNPIEWLKVPLHYMESDVRRKCRKSHMRARKGKEQEKARKKEIKLSS</sequence>
<dbReference type="PANTHER" id="PTHR28584:SF1">
    <property type="entry name" value="PROTEIN FAM228B"/>
    <property type="match status" value="1"/>
</dbReference>
<proteinExistence type="inferred from homology"/>
<feature type="compositionally biased region" description="Polar residues" evidence="2">
    <location>
        <begin position="71"/>
        <end position="82"/>
    </location>
</feature>
<comment type="similarity">
    <text evidence="1">Belongs to the FAM228 family.</text>
</comment>
<dbReference type="InterPro" id="IPR040046">
    <property type="entry name" value="FAM228"/>
</dbReference>
<feature type="compositionally biased region" description="Polar residues" evidence="2">
    <location>
        <begin position="16"/>
        <end position="32"/>
    </location>
</feature>
<accession>A0A6I9YX52</accession>
<reference evidence="4" key="1">
    <citation type="submission" date="2025-08" db="UniProtKB">
        <authorList>
            <consortium name="RefSeq"/>
        </authorList>
    </citation>
    <scope>IDENTIFICATION</scope>
    <source>
        <tissue evidence="4">Skeletal muscle</tissue>
    </source>
</reference>
<dbReference type="Proteomes" id="UP000504617">
    <property type="component" value="Unplaced"/>
</dbReference>
<protein>
    <submittedName>
        <fullName evidence="4">Protein FAM228B-like isoform X1</fullName>
    </submittedName>
</protein>
<evidence type="ECO:0000313" key="4">
    <source>
        <dbReference type="RefSeq" id="XP_013928536.1"/>
    </source>
</evidence>
<evidence type="ECO:0000256" key="2">
    <source>
        <dbReference type="SAM" id="MobiDB-lite"/>
    </source>
</evidence>
<feature type="compositionally biased region" description="Basic residues" evidence="2">
    <location>
        <begin position="374"/>
        <end position="383"/>
    </location>
</feature>
<feature type="compositionally biased region" description="Low complexity" evidence="2">
    <location>
        <begin position="33"/>
        <end position="46"/>
    </location>
</feature>
<organism evidence="3 4">
    <name type="scientific">Thamnophis sirtalis</name>
    <dbReference type="NCBI Taxonomy" id="35019"/>
    <lineage>
        <taxon>Eukaryota</taxon>
        <taxon>Metazoa</taxon>
        <taxon>Chordata</taxon>
        <taxon>Craniata</taxon>
        <taxon>Vertebrata</taxon>
        <taxon>Euteleostomi</taxon>
        <taxon>Lepidosauria</taxon>
        <taxon>Squamata</taxon>
        <taxon>Bifurcata</taxon>
        <taxon>Unidentata</taxon>
        <taxon>Episquamata</taxon>
        <taxon>Toxicofera</taxon>
        <taxon>Serpentes</taxon>
        <taxon>Colubroidea</taxon>
        <taxon>Colubridae</taxon>
        <taxon>Natricinae</taxon>
        <taxon>Thamnophis</taxon>
    </lineage>
</organism>
<dbReference type="RefSeq" id="XP_013928536.1">
    <property type="nucleotide sequence ID" value="XM_014073061.1"/>
</dbReference>
<dbReference type="AlphaFoldDB" id="A0A6I9YX52"/>
<evidence type="ECO:0000256" key="1">
    <source>
        <dbReference type="ARBA" id="ARBA00007753"/>
    </source>
</evidence>
<feature type="region of interest" description="Disordered" evidence="2">
    <location>
        <begin position="374"/>
        <end position="399"/>
    </location>
</feature>
<dbReference type="KEGG" id="tsr:106554409"/>
<dbReference type="PANTHER" id="PTHR28584">
    <property type="entry name" value="FAMILY WITH SEQUENCE SIMILARITY 228 MEMBER A"/>
    <property type="match status" value="1"/>
</dbReference>
<gene>
    <name evidence="4" type="primary">LOC106554409</name>
</gene>
<name>A0A6I9YX52_9SAUR</name>
<evidence type="ECO:0000313" key="3">
    <source>
        <dbReference type="Proteomes" id="UP000504617"/>
    </source>
</evidence>
<dbReference type="OrthoDB" id="9905773at2759"/>
<keyword evidence="3" id="KW-1185">Reference proteome</keyword>